<feature type="domain" description="Malonyl-CoA:ACP transacylase (MAT)" evidence="5">
    <location>
        <begin position="5"/>
        <end position="315"/>
    </location>
</feature>
<name>A0A7M1SPV7_9MICO</name>
<keyword evidence="7" id="KW-1185">Reference proteome</keyword>
<dbReference type="GO" id="GO:0005829">
    <property type="term" value="C:cytosol"/>
    <property type="evidence" value="ECO:0007669"/>
    <property type="project" value="TreeGrafter"/>
</dbReference>
<dbReference type="PANTHER" id="PTHR42681">
    <property type="entry name" value="MALONYL-COA-ACYL CARRIER PROTEIN TRANSACYLASE, MITOCHONDRIAL"/>
    <property type="match status" value="1"/>
</dbReference>
<sequence length="320" mass="31830">MIALLSPGQGAQAPGMLGPWLEVPGTDDLLSACAEAAGLDLRTLGTTADAETIKDTAVAQPLIVAASLLSLHALQAALVTREASLAGTSDWVDIAAGHSVGEFAAAASAGVLTPTDALHLVGVRGAAMAEAAGRAETGMSAVVGGQPAEVEAALAAHDLVGANVNAGGQVVAAGLLTDLRALEADPPARARVIPLAVAGAFHTSYMSPAVQAVQAVADGLSPADPAVRLLSNAAGNTITSGGEALAGLVAQISSPVRWDLCQEAMLTAEVTAAVELAPAGVLTGLARRSMRGVETVALKSPDDLDAAVDLIIRTRSTRES</sequence>
<proteinExistence type="predicted"/>
<evidence type="ECO:0000256" key="4">
    <source>
        <dbReference type="ARBA" id="ARBA00048462"/>
    </source>
</evidence>
<comment type="catalytic activity">
    <reaction evidence="4">
        <text>holo-[ACP] + malonyl-CoA = malonyl-[ACP] + CoA</text>
        <dbReference type="Rhea" id="RHEA:41792"/>
        <dbReference type="Rhea" id="RHEA-COMP:9623"/>
        <dbReference type="Rhea" id="RHEA-COMP:9685"/>
        <dbReference type="ChEBI" id="CHEBI:57287"/>
        <dbReference type="ChEBI" id="CHEBI:57384"/>
        <dbReference type="ChEBI" id="CHEBI:64479"/>
        <dbReference type="ChEBI" id="CHEBI:78449"/>
        <dbReference type="EC" id="2.3.1.39"/>
    </reaction>
</comment>
<dbReference type="InterPro" id="IPR016036">
    <property type="entry name" value="Malonyl_transacylase_ACP-bd"/>
</dbReference>
<evidence type="ECO:0000313" key="7">
    <source>
        <dbReference type="Proteomes" id="UP000593758"/>
    </source>
</evidence>
<evidence type="ECO:0000256" key="1">
    <source>
        <dbReference type="ARBA" id="ARBA00013258"/>
    </source>
</evidence>
<dbReference type="InterPro" id="IPR016035">
    <property type="entry name" value="Acyl_Trfase/lysoPLipase"/>
</dbReference>
<dbReference type="InterPro" id="IPR001227">
    <property type="entry name" value="Ac_transferase_dom_sf"/>
</dbReference>
<gene>
    <name evidence="6" type="ORF">IM660_10785</name>
</gene>
<dbReference type="InterPro" id="IPR050858">
    <property type="entry name" value="Mal-CoA-ACP_Trans/PKS_FabD"/>
</dbReference>
<dbReference type="EC" id="2.3.1.39" evidence="1"/>
<dbReference type="KEGG" id="halt:IM660_10785"/>
<keyword evidence="3" id="KW-0012">Acyltransferase</keyword>
<organism evidence="6 7">
    <name type="scientific">Ruania alkalisoli</name>
    <dbReference type="NCBI Taxonomy" id="2779775"/>
    <lineage>
        <taxon>Bacteria</taxon>
        <taxon>Bacillati</taxon>
        <taxon>Actinomycetota</taxon>
        <taxon>Actinomycetes</taxon>
        <taxon>Micrococcales</taxon>
        <taxon>Ruaniaceae</taxon>
        <taxon>Ruania</taxon>
    </lineage>
</organism>
<dbReference type="Proteomes" id="UP000593758">
    <property type="component" value="Chromosome"/>
</dbReference>
<dbReference type="InterPro" id="IPR014043">
    <property type="entry name" value="Acyl_transferase_dom"/>
</dbReference>
<dbReference type="SMART" id="SM00827">
    <property type="entry name" value="PKS_AT"/>
    <property type="match status" value="1"/>
</dbReference>
<keyword evidence="2 6" id="KW-0808">Transferase</keyword>
<dbReference type="GO" id="GO:0006633">
    <property type="term" value="P:fatty acid biosynthetic process"/>
    <property type="evidence" value="ECO:0007669"/>
    <property type="project" value="TreeGrafter"/>
</dbReference>
<evidence type="ECO:0000259" key="5">
    <source>
        <dbReference type="SMART" id="SM00827"/>
    </source>
</evidence>
<evidence type="ECO:0000313" key="6">
    <source>
        <dbReference type="EMBL" id="QOR69207.1"/>
    </source>
</evidence>
<dbReference type="RefSeq" id="WP_193495432.1">
    <property type="nucleotide sequence ID" value="NZ_CP063169.1"/>
</dbReference>
<dbReference type="PANTHER" id="PTHR42681:SF1">
    <property type="entry name" value="MALONYL-COA-ACYL CARRIER PROTEIN TRANSACYLASE, MITOCHONDRIAL"/>
    <property type="match status" value="1"/>
</dbReference>
<evidence type="ECO:0000256" key="3">
    <source>
        <dbReference type="ARBA" id="ARBA00023315"/>
    </source>
</evidence>
<evidence type="ECO:0000256" key="2">
    <source>
        <dbReference type="ARBA" id="ARBA00022679"/>
    </source>
</evidence>
<dbReference type="EMBL" id="CP063169">
    <property type="protein sequence ID" value="QOR69207.1"/>
    <property type="molecule type" value="Genomic_DNA"/>
</dbReference>
<dbReference type="AlphaFoldDB" id="A0A7M1SPV7"/>
<dbReference type="SUPFAM" id="SSF52151">
    <property type="entry name" value="FabD/lysophospholipase-like"/>
    <property type="match status" value="1"/>
</dbReference>
<dbReference type="Gene3D" id="3.40.366.10">
    <property type="entry name" value="Malonyl-Coenzyme A Acyl Carrier Protein, domain 2"/>
    <property type="match status" value="1"/>
</dbReference>
<dbReference type="SUPFAM" id="SSF55048">
    <property type="entry name" value="Probable ACP-binding domain of malonyl-CoA ACP transacylase"/>
    <property type="match status" value="1"/>
</dbReference>
<dbReference type="GO" id="GO:0004314">
    <property type="term" value="F:[acyl-carrier-protein] S-malonyltransferase activity"/>
    <property type="evidence" value="ECO:0007669"/>
    <property type="project" value="UniProtKB-EC"/>
</dbReference>
<accession>A0A7M1SPV7</accession>
<protein>
    <recommendedName>
        <fullName evidence="1">[acyl-carrier-protein] S-malonyltransferase</fullName>
        <ecNumber evidence="1">2.3.1.39</ecNumber>
    </recommendedName>
</protein>
<dbReference type="Pfam" id="PF00698">
    <property type="entry name" value="Acyl_transf_1"/>
    <property type="match status" value="1"/>
</dbReference>
<dbReference type="Gene3D" id="3.30.70.250">
    <property type="entry name" value="Malonyl-CoA ACP transacylase, ACP-binding"/>
    <property type="match status" value="1"/>
</dbReference>
<reference evidence="6 7" key="1">
    <citation type="submission" date="2020-10" db="EMBL/GenBank/DDBJ databases">
        <title>Haloactinobacterium sp. RN3S43, a bacterium isolated from saline soil.</title>
        <authorList>
            <person name="Sun J.-Q."/>
        </authorList>
    </citation>
    <scope>NUCLEOTIDE SEQUENCE [LARGE SCALE GENOMIC DNA]</scope>
    <source>
        <strain evidence="6 7">RN3S43</strain>
    </source>
</reference>